<dbReference type="Gene3D" id="3.40.50.180">
    <property type="entry name" value="Methylesterase CheB, C-terminal domain"/>
    <property type="match status" value="1"/>
</dbReference>
<gene>
    <name evidence="6" type="ORF">GCM10009097_33520</name>
</gene>
<protein>
    <recommendedName>
        <fullName evidence="2">protein-glutamate methylesterase</fullName>
        <ecNumber evidence="2">3.1.1.61</ecNumber>
    </recommendedName>
</protein>
<dbReference type="EMBL" id="BAAAEN010000013">
    <property type="protein sequence ID" value="GAA0513444.1"/>
    <property type="molecule type" value="Genomic_DNA"/>
</dbReference>
<evidence type="ECO:0000313" key="7">
    <source>
        <dbReference type="Proteomes" id="UP001501706"/>
    </source>
</evidence>
<dbReference type="InterPro" id="IPR000673">
    <property type="entry name" value="Sig_transdc_resp-reg_Me-estase"/>
</dbReference>
<evidence type="ECO:0000256" key="3">
    <source>
        <dbReference type="ARBA" id="ARBA00048267"/>
    </source>
</evidence>
<feature type="active site" evidence="4">
    <location>
        <position position="18"/>
    </location>
</feature>
<dbReference type="SUPFAM" id="SSF52738">
    <property type="entry name" value="Methylesterase CheB, C-terminal domain"/>
    <property type="match status" value="1"/>
</dbReference>
<feature type="active site" evidence="4">
    <location>
        <position position="138"/>
    </location>
</feature>
<dbReference type="RefSeq" id="WP_087839947.1">
    <property type="nucleotide sequence ID" value="NZ_BAAAEN010000013.1"/>
</dbReference>
<evidence type="ECO:0000256" key="1">
    <source>
        <dbReference type="ARBA" id="ARBA00022801"/>
    </source>
</evidence>
<dbReference type="PROSITE" id="PS50122">
    <property type="entry name" value="CHEB"/>
    <property type="match status" value="1"/>
</dbReference>
<organism evidence="6 7">
    <name type="scientific">Pigmentiphaga daeguensis</name>
    <dbReference type="NCBI Taxonomy" id="414049"/>
    <lineage>
        <taxon>Bacteria</taxon>
        <taxon>Pseudomonadati</taxon>
        <taxon>Pseudomonadota</taxon>
        <taxon>Betaproteobacteria</taxon>
        <taxon>Burkholderiales</taxon>
        <taxon>Alcaligenaceae</taxon>
        <taxon>Pigmentiphaga</taxon>
    </lineage>
</organism>
<evidence type="ECO:0000313" key="6">
    <source>
        <dbReference type="EMBL" id="GAA0513444.1"/>
    </source>
</evidence>
<sequence length="204" mass="20899">MDTAPFPSHLEAIAIGASTGGIEALSELLPALRDGLPATVAVVLHIAPAQRSMLAALFAGRCALPVVEADDKQPAEAGHVYFAPPDYHLQAEGDRTWSLTQDEPVNHSRPSIDVLFETAADVYGRGLLGIVLSGNSSDGTAGLLAIRRAGGITWAQDPDTAPAPIMPRSAIEAGAADAVLPLAAMAAALRKLGTARGGAPADQI</sequence>
<evidence type="ECO:0000259" key="5">
    <source>
        <dbReference type="PROSITE" id="PS50122"/>
    </source>
</evidence>
<dbReference type="PANTHER" id="PTHR42872">
    <property type="entry name" value="PROTEIN-GLUTAMATE METHYLESTERASE/PROTEIN-GLUTAMINE GLUTAMINASE"/>
    <property type="match status" value="1"/>
</dbReference>
<name>A0ABN1C7K4_9BURK</name>
<dbReference type="CDD" id="cd16433">
    <property type="entry name" value="CheB"/>
    <property type="match status" value="1"/>
</dbReference>
<keyword evidence="7" id="KW-1185">Reference proteome</keyword>
<evidence type="ECO:0000256" key="2">
    <source>
        <dbReference type="ARBA" id="ARBA00039140"/>
    </source>
</evidence>
<dbReference type="InterPro" id="IPR035909">
    <property type="entry name" value="CheB_C"/>
</dbReference>
<feature type="domain" description="CheB-type methylesterase" evidence="5">
    <location>
        <begin position="5"/>
        <end position="189"/>
    </location>
</feature>
<accession>A0ABN1C7K4</accession>
<proteinExistence type="predicted"/>
<dbReference type="Proteomes" id="UP001501706">
    <property type="component" value="Unassembled WGS sequence"/>
</dbReference>
<keyword evidence="1 4" id="KW-0378">Hydrolase</keyword>
<dbReference type="EC" id="3.1.1.61" evidence="2"/>
<keyword evidence="4" id="KW-0145">Chemotaxis</keyword>
<dbReference type="PANTHER" id="PTHR42872:SF6">
    <property type="entry name" value="PROTEIN-GLUTAMATE METHYLESTERASE_PROTEIN-GLUTAMINE GLUTAMINASE"/>
    <property type="match status" value="1"/>
</dbReference>
<reference evidence="6 7" key="1">
    <citation type="journal article" date="2019" name="Int. J. Syst. Evol. Microbiol.">
        <title>The Global Catalogue of Microorganisms (GCM) 10K type strain sequencing project: providing services to taxonomists for standard genome sequencing and annotation.</title>
        <authorList>
            <consortium name="The Broad Institute Genomics Platform"/>
            <consortium name="The Broad Institute Genome Sequencing Center for Infectious Disease"/>
            <person name="Wu L."/>
            <person name="Ma J."/>
        </authorList>
    </citation>
    <scope>NUCLEOTIDE SEQUENCE [LARGE SCALE GENOMIC DNA]</scope>
    <source>
        <strain evidence="6 7">JCM 14330</strain>
    </source>
</reference>
<comment type="catalytic activity">
    <reaction evidence="3">
        <text>[protein]-L-glutamate 5-O-methyl ester + H2O = L-glutamyl-[protein] + methanol + H(+)</text>
        <dbReference type="Rhea" id="RHEA:23236"/>
        <dbReference type="Rhea" id="RHEA-COMP:10208"/>
        <dbReference type="Rhea" id="RHEA-COMP:10311"/>
        <dbReference type="ChEBI" id="CHEBI:15377"/>
        <dbReference type="ChEBI" id="CHEBI:15378"/>
        <dbReference type="ChEBI" id="CHEBI:17790"/>
        <dbReference type="ChEBI" id="CHEBI:29973"/>
        <dbReference type="ChEBI" id="CHEBI:82795"/>
        <dbReference type="EC" id="3.1.1.61"/>
    </reaction>
</comment>
<evidence type="ECO:0000256" key="4">
    <source>
        <dbReference type="PROSITE-ProRule" id="PRU00050"/>
    </source>
</evidence>
<comment type="caution">
    <text evidence="6">The sequence shown here is derived from an EMBL/GenBank/DDBJ whole genome shotgun (WGS) entry which is preliminary data.</text>
</comment>
<feature type="active site" evidence="4">
    <location>
        <position position="45"/>
    </location>
</feature>
<dbReference type="Pfam" id="PF01339">
    <property type="entry name" value="CheB_methylest"/>
    <property type="match status" value="1"/>
</dbReference>